<evidence type="ECO:0000256" key="1">
    <source>
        <dbReference type="SAM" id="MobiDB-lite"/>
    </source>
</evidence>
<reference evidence="2" key="1">
    <citation type="submission" date="2023-01" db="EMBL/GenBank/DDBJ databases">
        <title>The chitinases involved in constricting ring structure development in the nematode-trapping fungus Drechslerella dactyloides.</title>
        <authorList>
            <person name="Wang R."/>
            <person name="Zhang L."/>
            <person name="Tang P."/>
            <person name="Li S."/>
            <person name="Liang L."/>
        </authorList>
    </citation>
    <scope>NUCLEOTIDE SEQUENCE</scope>
    <source>
        <strain evidence="2">YMF1.00031</strain>
    </source>
</reference>
<dbReference type="EMBL" id="JAQGDS010000011">
    <property type="protein sequence ID" value="KAJ6257372.1"/>
    <property type="molecule type" value="Genomic_DNA"/>
</dbReference>
<sequence length="454" mass="51290">MDMDEINAKLLQGMLNYGDPDLIRAASAALAQTSPEQAPSAPPNGEPETVDHPAFEGYPAQLQVGPDIMVVDSEEPKHEIWPPIVHNIELANRVLRTDGPPFTETVDPNILKNLNEEDKAFVNLMHGNLTQTRGDILEYREQMCMIHQFSLHLRPAIWGNSDPTPRIGPRVTSIAVKILKHAQSAPFQKTVDNLAAGKYYSYTLQRETVRIFLESAYRYLGLFNYCWNGLLQCAKAIELARGYKKRIDETFKQMDLDLTNRDRDAPFPSYFKVMYYGECKELHKINNDDNDDKLERYARMFECFYKTAIEEWAEHICKTINQLNFVLKAFLASEENPNGIPAIQGEDINALSEMKMVHTQRTFDLLGKALRVIYVRAPPDTPKKKQTVSPNLATQSSNSGSSGAKRSSGSKMRDLEVEVDELLAYQEAVGSIILKAGLEKFALNFEREPGADEI</sequence>
<feature type="region of interest" description="Disordered" evidence="1">
    <location>
        <begin position="381"/>
        <end position="412"/>
    </location>
</feature>
<organism evidence="2 3">
    <name type="scientific">Drechslerella dactyloides</name>
    <name type="common">Nematode-trapping fungus</name>
    <name type="synonym">Arthrobotrys dactyloides</name>
    <dbReference type="NCBI Taxonomy" id="74499"/>
    <lineage>
        <taxon>Eukaryota</taxon>
        <taxon>Fungi</taxon>
        <taxon>Dikarya</taxon>
        <taxon>Ascomycota</taxon>
        <taxon>Pezizomycotina</taxon>
        <taxon>Orbiliomycetes</taxon>
        <taxon>Orbiliales</taxon>
        <taxon>Orbiliaceae</taxon>
        <taxon>Drechslerella</taxon>
    </lineage>
</organism>
<evidence type="ECO:0000313" key="2">
    <source>
        <dbReference type="EMBL" id="KAJ6257372.1"/>
    </source>
</evidence>
<gene>
    <name evidence="2" type="ORF">Dda_8261</name>
</gene>
<feature type="region of interest" description="Disordered" evidence="1">
    <location>
        <begin position="30"/>
        <end position="53"/>
    </location>
</feature>
<accession>A0AAD6IS23</accession>
<dbReference type="Proteomes" id="UP001221413">
    <property type="component" value="Unassembled WGS sequence"/>
</dbReference>
<keyword evidence="3" id="KW-1185">Reference proteome</keyword>
<evidence type="ECO:0000313" key="3">
    <source>
        <dbReference type="Proteomes" id="UP001221413"/>
    </source>
</evidence>
<proteinExistence type="predicted"/>
<feature type="compositionally biased region" description="Low complexity" evidence="1">
    <location>
        <begin position="396"/>
        <end position="410"/>
    </location>
</feature>
<name>A0AAD6IS23_DREDA</name>
<protein>
    <submittedName>
        <fullName evidence="2">Uncharacterized protein</fullName>
    </submittedName>
</protein>
<dbReference type="AlphaFoldDB" id="A0AAD6IS23"/>
<comment type="caution">
    <text evidence="2">The sequence shown here is derived from an EMBL/GenBank/DDBJ whole genome shotgun (WGS) entry which is preliminary data.</text>
</comment>